<protein>
    <submittedName>
        <fullName evidence="2">Uncharacterized protein</fullName>
    </submittedName>
</protein>
<comment type="caution">
    <text evidence="2">The sequence shown here is derived from an EMBL/GenBank/DDBJ whole genome shotgun (WGS) entry which is preliminary data.</text>
</comment>
<evidence type="ECO:0000256" key="1">
    <source>
        <dbReference type="SAM" id="Coils"/>
    </source>
</evidence>
<evidence type="ECO:0000313" key="3">
    <source>
        <dbReference type="Proteomes" id="UP001458880"/>
    </source>
</evidence>
<feature type="coiled-coil region" evidence="1">
    <location>
        <begin position="43"/>
        <end position="70"/>
    </location>
</feature>
<keyword evidence="3" id="KW-1185">Reference proteome</keyword>
<dbReference type="AlphaFoldDB" id="A0AAW1MW85"/>
<keyword evidence="1" id="KW-0175">Coiled coil</keyword>
<dbReference type="EMBL" id="JASPKY010000022">
    <property type="protein sequence ID" value="KAK9752236.1"/>
    <property type="molecule type" value="Genomic_DNA"/>
</dbReference>
<organism evidence="2 3">
    <name type="scientific">Popillia japonica</name>
    <name type="common">Japanese beetle</name>
    <dbReference type="NCBI Taxonomy" id="7064"/>
    <lineage>
        <taxon>Eukaryota</taxon>
        <taxon>Metazoa</taxon>
        <taxon>Ecdysozoa</taxon>
        <taxon>Arthropoda</taxon>
        <taxon>Hexapoda</taxon>
        <taxon>Insecta</taxon>
        <taxon>Pterygota</taxon>
        <taxon>Neoptera</taxon>
        <taxon>Endopterygota</taxon>
        <taxon>Coleoptera</taxon>
        <taxon>Polyphaga</taxon>
        <taxon>Scarabaeiformia</taxon>
        <taxon>Scarabaeidae</taxon>
        <taxon>Rutelinae</taxon>
        <taxon>Popillia</taxon>
    </lineage>
</organism>
<evidence type="ECO:0000313" key="2">
    <source>
        <dbReference type="EMBL" id="KAK9752236.1"/>
    </source>
</evidence>
<proteinExistence type="predicted"/>
<reference evidence="2 3" key="1">
    <citation type="journal article" date="2024" name="BMC Genomics">
        <title>De novo assembly and annotation of Popillia japonica's genome with initial clues to its potential as an invasive pest.</title>
        <authorList>
            <person name="Cucini C."/>
            <person name="Boschi S."/>
            <person name="Funari R."/>
            <person name="Cardaioli E."/>
            <person name="Iannotti N."/>
            <person name="Marturano G."/>
            <person name="Paoli F."/>
            <person name="Bruttini M."/>
            <person name="Carapelli A."/>
            <person name="Frati F."/>
            <person name="Nardi F."/>
        </authorList>
    </citation>
    <scope>NUCLEOTIDE SEQUENCE [LARGE SCALE GENOMIC DNA]</scope>
    <source>
        <strain evidence="2">DMR45628</strain>
    </source>
</reference>
<sequence>MGATLEDVKELYNEVKVFKSNISKDNQERRKNVELSRRRLIDLEQFLVKLSELELELSKHAENIEVVSNIKIYSAGIRNIILETRILLESRLDIEVKMETFSLKTASSLLPSMDGNEDTTKQLIDSAKLYETLLKPEEKKHLINYILKKKLLINYILKTFVRKR</sequence>
<gene>
    <name evidence="2" type="ORF">QE152_g4349</name>
</gene>
<accession>A0AAW1MW85</accession>
<dbReference type="Proteomes" id="UP001458880">
    <property type="component" value="Unassembled WGS sequence"/>
</dbReference>
<name>A0AAW1MW85_POPJA</name>